<dbReference type="OrthoDB" id="9804278at2"/>
<feature type="compositionally biased region" description="Low complexity" evidence="18">
    <location>
        <begin position="604"/>
        <end position="629"/>
    </location>
</feature>
<evidence type="ECO:0000256" key="8">
    <source>
        <dbReference type="ARBA" id="ARBA00022552"/>
    </source>
</evidence>
<evidence type="ECO:0000313" key="20">
    <source>
        <dbReference type="EMBL" id="AJE04027.1"/>
    </source>
</evidence>
<keyword evidence="6" id="KW-0963">Cytoplasm</keyword>
<feature type="domain" description="S1 motif" evidence="19">
    <location>
        <begin position="40"/>
        <end position="125"/>
    </location>
</feature>
<dbReference type="Gene3D" id="3.40.1260.20">
    <property type="entry name" value="Ribonuclease E, catalytic domain"/>
    <property type="match status" value="1"/>
</dbReference>
<dbReference type="Pfam" id="PF00575">
    <property type="entry name" value="S1"/>
    <property type="match status" value="1"/>
</dbReference>
<keyword evidence="5" id="KW-1003">Cell membrane</keyword>
<feature type="compositionally biased region" description="Basic residues" evidence="18">
    <location>
        <begin position="776"/>
        <end position="785"/>
    </location>
</feature>
<evidence type="ECO:0000256" key="18">
    <source>
        <dbReference type="SAM" id="MobiDB-lite"/>
    </source>
</evidence>
<evidence type="ECO:0000256" key="2">
    <source>
        <dbReference type="ARBA" id="ARBA00004496"/>
    </source>
</evidence>
<dbReference type="EMBL" id="CP009788">
    <property type="protein sequence ID" value="AJE04027.1"/>
    <property type="molecule type" value="Genomic_DNA"/>
</dbReference>
<dbReference type="GO" id="GO:0008033">
    <property type="term" value="P:tRNA processing"/>
    <property type="evidence" value="ECO:0007669"/>
    <property type="project" value="UniProtKB-KW"/>
</dbReference>
<keyword evidence="10" id="KW-0540">Nuclease</keyword>
<dbReference type="Proteomes" id="UP000057609">
    <property type="component" value="Chromosome"/>
</dbReference>
<dbReference type="HAMAP" id="MF_00970">
    <property type="entry name" value="RNase_E"/>
    <property type="match status" value="1"/>
</dbReference>
<keyword evidence="16" id="KW-0694">RNA-binding</keyword>
<evidence type="ECO:0000256" key="4">
    <source>
        <dbReference type="ARBA" id="ARBA00017719"/>
    </source>
</evidence>
<keyword evidence="14" id="KW-0378">Hydrolase</keyword>
<feature type="compositionally biased region" description="Basic residues" evidence="18">
    <location>
        <begin position="742"/>
        <end position="751"/>
    </location>
</feature>
<feature type="compositionally biased region" description="Basic and acidic residues" evidence="18">
    <location>
        <begin position="510"/>
        <end position="519"/>
    </location>
</feature>
<keyword evidence="12" id="KW-0699">rRNA-binding</keyword>
<feature type="compositionally biased region" description="Pro residues" evidence="18">
    <location>
        <begin position="681"/>
        <end position="692"/>
    </location>
</feature>
<feature type="compositionally biased region" description="Low complexity" evidence="18">
    <location>
        <begin position="660"/>
        <end position="680"/>
    </location>
</feature>
<dbReference type="KEGG" id="gpi:GPICK_12255"/>
<protein>
    <recommendedName>
        <fullName evidence="4">Ribonuclease G</fullName>
    </recommendedName>
</protein>
<keyword evidence="7" id="KW-0997">Cell inner membrane</keyword>
<feature type="compositionally biased region" description="Low complexity" evidence="18">
    <location>
        <begin position="756"/>
        <end position="772"/>
    </location>
</feature>
<dbReference type="SUPFAM" id="SSF50249">
    <property type="entry name" value="Nucleic acid-binding proteins"/>
    <property type="match status" value="1"/>
</dbReference>
<evidence type="ECO:0000256" key="16">
    <source>
        <dbReference type="ARBA" id="ARBA00022884"/>
    </source>
</evidence>
<accession>A0A0B5BBX6</accession>
<keyword evidence="21" id="KW-1185">Reference proteome</keyword>
<feature type="region of interest" description="Disordered" evidence="18">
    <location>
        <begin position="501"/>
        <end position="794"/>
    </location>
</feature>
<dbReference type="InterPro" id="IPR003029">
    <property type="entry name" value="S1_domain"/>
</dbReference>
<dbReference type="STRING" id="345632.GPICK_12255"/>
<comment type="subcellular location">
    <subcellularLocation>
        <location evidence="2">Cytoplasm</location>
    </subcellularLocation>
</comment>
<dbReference type="InterPro" id="IPR012340">
    <property type="entry name" value="NA-bd_OB-fold"/>
</dbReference>
<dbReference type="InterPro" id="IPR048583">
    <property type="entry name" value="RNase_E_G_thioredoxin-like"/>
</dbReference>
<keyword evidence="17" id="KW-0472">Membrane</keyword>
<evidence type="ECO:0000256" key="15">
    <source>
        <dbReference type="ARBA" id="ARBA00022842"/>
    </source>
</evidence>
<evidence type="ECO:0000256" key="5">
    <source>
        <dbReference type="ARBA" id="ARBA00022475"/>
    </source>
</evidence>
<comment type="cofactor">
    <cofactor evidence="1">
        <name>Mg(2+)</name>
        <dbReference type="ChEBI" id="CHEBI:18420"/>
    </cofactor>
</comment>
<dbReference type="PROSITE" id="PS50126">
    <property type="entry name" value="S1"/>
    <property type="match status" value="1"/>
</dbReference>
<dbReference type="Pfam" id="PF10150">
    <property type="entry name" value="RNase_E_G"/>
    <property type="match status" value="1"/>
</dbReference>
<evidence type="ECO:0000256" key="13">
    <source>
        <dbReference type="ARBA" id="ARBA00022759"/>
    </source>
</evidence>
<organism evidence="20 21">
    <name type="scientific">Geobacter pickeringii</name>
    <dbReference type="NCBI Taxonomy" id="345632"/>
    <lineage>
        <taxon>Bacteria</taxon>
        <taxon>Pseudomonadati</taxon>
        <taxon>Thermodesulfobacteriota</taxon>
        <taxon>Desulfuromonadia</taxon>
        <taxon>Geobacterales</taxon>
        <taxon>Geobacteraceae</taxon>
        <taxon>Geobacter</taxon>
    </lineage>
</organism>
<keyword evidence="13" id="KW-0255">Endonuclease</keyword>
<comment type="similarity">
    <text evidence="3">Belongs to the RNase E/G family. RNase G subfamily.</text>
</comment>
<dbReference type="Pfam" id="PF20833">
    <property type="entry name" value="RNase_E_G_Thio"/>
    <property type="match status" value="1"/>
</dbReference>
<evidence type="ECO:0000256" key="11">
    <source>
        <dbReference type="ARBA" id="ARBA00022723"/>
    </source>
</evidence>
<keyword evidence="9" id="KW-0819">tRNA processing</keyword>
<feature type="compositionally biased region" description="Basic residues" evidence="18">
    <location>
        <begin position="644"/>
        <end position="655"/>
    </location>
</feature>
<dbReference type="GO" id="GO:0006364">
    <property type="term" value="P:rRNA processing"/>
    <property type="evidence" value="ECO:0007669"/>
    <property type="project" value="UniProtKB-KW"/>
</dbReference>
<dbReference type="PANTHER" id="PTHR30001:SF1">
    <property type="entry name" value="RIBONUCLEASE E_G-LIKE PROTEIN, CHLOROPLASTIC"/>
    <property type="match status" value="1"/>
</dbReference>
<feature type="compositionally biased region" description="Basic residues" evidence="18">
    <location>
        <begin position="589"/>
        <end position="601"/>
    </location>
</feature>
<dbReference type="GO" id="GO:0008995">
    <property type="term" value="F:ribonuclease E activity"/>
    <property type="evidence" value="ECO:0007669"/>
    <property type="project" value="InterPro"/>
</dbReference>
<dbReference type="InterPro" id="IPR019307">
    <property type="entry name" value="RNA-bd_AU-1/RNase_E/G"/>
</dbReference>
<feature type="compositionally biased region" description="Acidic residues" evidence="18">
    <location>
        <begin position="558"/>
        <end position="578"/>
    </location>
</feature>
<dbReference type="InterPro" id="IPR004659">
    <property type="entry name" value="RNase_E/G"/>
</dbReference>
<evidence type="ECO:0000259" key="19">
    <source>
        <dbReference type="PROSITE" id="PS50126"/>
    </source>
</evidence>
<evidence type="ECO:0000256" key="9">
    <source>
        <dbReference type="ARBA" id="ARBA00022694"/>
    </source>
</evidence>
<dbReference type="NCBIfam" id="TIGR00757">
    <property type="entry name" value="RNaseEG"/>
    <property type="match status" value="1"/>
</dbReference>
<evidence type="ECO:0000256" key="1">
    <source>
        <dbReference type="ARBA" id="ARBA00001946"/>
    </source>
</evidence>
<dbReference type="CDD" id="cd04453">
    <property type="entry name" value="S1_RNase_E"/>
    <property type="match status" value="1"/>
</dbReference>
<dbReference type="HOGENOM" id="CLU_003468_5_2_7"/>
<keyword evidence="11" id="KW-0479">Metal-binding</keyword>
<reference evidence="20 21" key="1">
    <citation type="journal article" date="2015" name="Genome Announc.">
        <title>Complete Genome of Geobacter pickeringii G13T, a Metal-Reducing Isolate from Sedimentary Kaolin Deposits.</title>
        <authorList>
            <person name="Badalamenti J.P."/>
            <person name="Bond D.R."/>
        </authorList>
    </citation>
    <scope>NUCLEOTIDE SEQUENCE [LARGE SCALE GENOMIC DNA]</scope>
    <source>
        <strain evidence="20 21">G13</strain>
    </source>
</reference>
<dbReference type="InterPro" id="IPR028878">
    <property type="entry name" value="RNase_E"/>
</dbReference>
<feature type="compositionally biased region" description="Basic residues" evidence="18">
    <location>
        <begin position="534"/>
        <end position="543"/>
    </location>
</feature>
<evidence type="ECO:0000256" key="17">
    <source>
        <dbReference type="ARBA" id="ARBA00023136"/>
    </source>
</evidence>
<evidence type="ECO:0000256" key="12">
    <source>
        <dbReference type="ARBA" id="ARBA00022730"/>
    </source>
</evidence>
<dbReference type="AlphaFoldDB" id="A0A0B5BBX6"/>
<dbReference type="SMART" id="SM00316">
    <property type="entry name" value="S1"/>
    <property type="match status" value="1"/>
</dbReference>
<dbReference type="GO" id="GO:0005737">
    <property type="term" value="C:cytoplasm"/>
    <property type="evidence" value="ECO:0007669"/>
    <property type="project" value="UniProtKB-SubCell"/>
</dbReference>
<evidence type="ECO:0000313" key="21">
    <source>
        <dbReference type="Proteomes" id="UP000057609"/>
    </source>
</evidence>
<name>A0A0B5BBX6_9BACT</name>
<keyword evidence="8" id="KW-0698">rRNA processing</keyword>
<evidence type="ECO:0000256" key="14">
    <source>
        <dbReference type="ARBA" id="ARBA00022801"/>
    </source>
</evidence>
<dbReference type="GO" id="GO:0046872">
    <property type="term" value="F:metal ion binding"/>
    <property type="evidence" value="ECO:0007669"/>
    <property type="project" value="UniProtKB-KW"/>
</dbReference>
<evidence type="ECO:0000256" key="10">
    <source>
        <dbReference type="ARBA" id="ARBA00022722"/>
    </source>
</evidence>
<evidence type="ECO:0000256" key="7">
    <source>
        <dbReference type="ARBA" id="ARBA00022519"/>
    </source>
</evidence>
<dbReference type="Gene3D" id="2.40.50.140">
    <property type="entry name" value="Nucleic acid-binding proteins"/>
    <property type="match status" value="1"/>
</dbReference>
<proteinExistence type="inferred from homology"/>
<dbReference type="GO" id="GO:0019843">
    <property type="term" value="F:rRNA binding"/>
    <property type="evidence" value="ECO:0007669"/>
    <property type="project" value="UniProtKB-KW"/>
</dbReference>
<dbReference type="RefSeq" id="WP_039743613.1">
    <property type="nucleotide sequence ID" value="NZ_CP009788.1"/>
</dbReference>
<evidence type="ECO:0000256" key="6">
    <source>
        <dbReference type="ARBA" id="ARBA00022490"/>
    </source>
</evidence>
<dbReference type="PANTHER" id="PTHR30001">
    <property type="entry name" value="RIBONUCLEASE"/>
    <property type="match status" value="1"/>
</dbReference>
<evidence type="ECO:0000256" key="3">
    <source>
        <dbReference type="ARBA" id="ARBA00005663"/>
    </source>
</evidence>
<sequence length="794" mass="87085">MAKKMLINVMHPEEARVAIVEEGKLVDLDIEIAGSEQTRGNIYKGVVVRVEPGLQAAFVDIGLKRLGFLQMGEIHPSFWQWRSDIPEEQRSRRPRIQEILRRGQELVVQVEKGERDMKGAALTSYLSLPGRYMVLMPGSDSAGISRKVESESDRKKLKEKVAEMEIPEGLGYIVRTEALGKTKTELAKDLQYLIKLHDTIQEKAADTKGPALIYQESNLVIRTIRDYFTAEIDEVLVDSKDVYKQARDFFKQTMPKFEKLVKMHQEKRPIFSRYQIEEQIDLIYEKKVPLKSGGSIVIEPTEALVSIDVNSGKSTGEKGVEDTAFKTNLEAAEEAARQLRLRDLGGLIVLDFIDMRDKKHIAAVEKTLKAALKSDKARVTVGRISQFGMLEMSRQRIRQTLDQASVLECPHCSGRGKVKSVESMALSFLRKVHAAAAKGTVAEVQGGLPLEVAYYLLNRKRGELAQIESDYDIVVTVKGKTSLLMNQVELELVKRERPLSAELAPEAAEPVERKERAPKEVAAGEEPAEAAEGKKKRRRSRKKGGAEEPLETEAAAEAAEETVVEEPSEEHEAEETEAGAEPPAAEGARKKRKRRRRRGKKPPVEGAESAAEGAEGVPAEEAVQPAPETEGTEEEAPAADEAKKKRRRRRRRGGKRGAEEGMAATGEEAASEGPAAEIEPPVVPAVPEPAPEAVPATAKPKKPRASRAKKSVPAEEAAEPAAAAPAAPPAEAPEVAAEPPAPKKRAPRKKKEVPAEEAVTAAPAEEPAPEGGETPKKKRAPRKKKEPTPEEPSA</sequence>
<gene>
    <name evidence="20" type="ORF">GPICK_12255</name>
</gene>
<feature type="compositionally biased region" description="Basic residues" evidence="18">
    <location>
        <begin position="699"/>
        <end position="710"/>
    </location>
</feature>
<keyword evidence="15" id="KW-0460">Magnesium</keyword>